<feature type="domain" description="C-type lectin" evidence="3">
    <location>
        <begin position="55"/>
        <end position="164"/>
    </location>
</feature>
<proteinExistence type="predicted"/>
<keyword evidence="2" id="KW-1015">Disulfide bond</keyword>
<dbReference type="PANTHER" id="PTHR46746">
    <property type="entry name" value="KILLER CELL LECTIN-LIKE RECEPTOR SUBFAMILY F MEMBER 2"/>
    <property type="match status" value="1"/>
</dbReference>
<dbReference type="Proteomes" id="UP001152622">
    <property type="component" value="Chromosome 3"/>
</dbReference>
<dbReference type="AlphaFoldDB" id="A0A9Q1FXB0"/>
<evidence type="ECO:0000313" key="5">
    <source>
        <dbReference type="Proteomes" id="UP001152622"/>
    </source>
</evidence>
<comment type="caution">
    <text evidence="4">The sequence shown here is derived from an EMBL/GenBank/DDBJ whole genome shotgun (WGS) entry which is preliminary data.</text>
</comment>
<keyword evidence="5" id="KW-1185">Reference proteome</keyword>
<dbReference type="Gene3D" id="3.10.100.10">
    <property type="entry name" value="Mannose-Binding Protein A, subunit A"/>
    <property type="match status" value="1"/>
</dbReference>
<dbReference type="InterPro" id="IPR033989">
    <property type="entry name" value="CD209-like_CTLD"/>
</dbReference>
<protein>
    <recommendedName>
        <fullName evidence="3">C-type lectin domain-containing protein</fullName>
    </recommendedName>
</protein>
<dbReference type="PANTHER" id="PTHR46746:SF9">
    <property type="entry name" value="CD209 ANTIGEN-LIKE PROTEIN C-LIKE"/>
    <property type="match status" value="1"/>
</dbReference>
<keyword evidence="1" id="KW-0430">Lectin</keyword>
<dbReference type="CDD" id="cd03590">
    <property type="entry name" value="CLECT_DC-SIGN_like"/>
    <property type="match status" value="1"/>
</dbReference>
<dbReference type="EMBL" id="JAINUF010000003">
    <property type="protein sequence ID" value="KAJ8368968.1"/>
    <property type="molecule type" value="Genomic_DNA"/>
</dbReference>
<dbReference type="OrthoDB" id="6133475at2759"/>
<dbReference type="InterPro" id="IPR016187">
    <property type="entry name" value="CTDL_fold"/>
</dbReference>
<gene>
    <name evidence="4" type="ORF">SKAU_G00089960</name>
</gene>
<reference evidence="4" key="1">
    <citation type="journal article" date="2023" name="Science">
        <title>Genome structures resolve the early diversification of teleost fishes.</title>
        <authorList>
            <person name="Parey E."/>
            <person name="Louis A."/>
            <person name="Montfort J."/>
            <person name="Bouchez O."/>
            <person name="Roques C."/>
            <person name="Iampietro C."/>
            <person name="Lluch J."/>
            <person name="Castinel A."/>
            <person name="Donnadieu C."/>
            <person name="Desvignes T."/>
            <person name="Floi Bucao C."/>
            <person name="Jouanno E."/>
            <person name="Wen M."/>
            <person name="Mejri S."/>
            <person name="Dirks R."/>
            <person name="Jansen H."/>
            <person name="Henkel C."/>
            <person name="Chen W.J."/>
            <person name="Zahm M."/>
            <person name="Cabau C."/>
            <person name="Klopp C."/>
            <person name="Thompson A.W."/>
            <person name="Robinson-Rechavi M."/>
            <person name="Braasch I."/>
            <person name="Lecointre G."/>
            <person name="Bobe J."/>
            <person name="Postlethwait J.H."/>
            <person name="Berthelot C."/>
            <person name="Roest Crollius H."/>
            <person name="Guiguen Y."/>
        </authorList>
    </citation>
    <scope>NUCLEOTIDE SEQUENCE</scope>
    <source>
        <strain evidence="4">WJC10195</strain>
    </source>
</reference>
<evidence type="ECO:0000256" key="1">
    <source>
        <dbReference type="ARBA" id="ARBA00022734"/>
    </source>
</evidence>
<organism evidence="4 5">
    <name type="scientific">Synaphobranchus kaupii</name>
    <name type="common">Kaup's arrowtooth eel</name>
    <dbReference type="NCBI Taxonomy" id="118154"/>
    <lineage>
        <taxon>Eukaryota</taxon>
        <taxon>Metazoa</taxon>
        <taxon>Chordata</taxon>
        <taxon>Craniata</taxon>
        <taxon>Vertebrata</taxon>
        <taxon>Euteleostomi</taxon>
        <taxon>Actinopterygii</taxon>
        <taxon>Neopterygii</taxon>
        <taxon>Teleostei</taxon>
        <taxon>Anguilliformes</taxon>
        <taxon>Synaphobranchidae</taxon>
        <taxon>Synaphobranchus</taxon>
    </lineage>
</organism>
<dbReference type="InterPro" id="IPR051379">
    <property type="entry name" value="C-type_Lectin_Receptor_IMM"/>
</dbReference>
<dbReference type="Pfam" id="PF00059">
    <property type="entry name" value="Lectin_C"/>
    <property type="match status" value="1"/>
</dbReference>
<accession>A0A9Q1FXB0</accession>
<evidence type="ECO:0000256" key="2">
    <source>
        <dbReference type="ARBA" id="ARBA00023157"/>
    </source>
</evidence>
<dbReference type="SMART" id="SM00034">
    <property type="entry name" value="CLECT"/>
    <property type="match status" value="1"/>
</dbReference>
<evidence type="ECO:0000313" key="4">
    <source>
        <dbReference type="EMBL" id="KAJ8368968.1"/>
    </source>
</evidence>
<dbReference type="InterPro" id="IPR001304">
    <property type="entry name" value="C-type_lectin-like"/>
</dbReference>
<name>A0A9Q1FXB0_SYNKA</name>
<dbReference type="InterPro" id="IPR016186">
    <property type="entry name" value="C-type_lectin-like/link_sf"/>
</dbReference>
<evidence type="ECO:0000259" key="3">
    <source>
        <dbReference type="PROSITE" id="PS50041"/>
    </source>
</evidence>
<dbReference type="SUPFAM" id="SSF56436">
    <property type="entry name" value="C-type lectin-like"/>
    <property type="match status" value="1"/>
</dbReference>
<dbReference type="PROSITE" id="PS50041">
    <property type="entry name" value="C_TYPE_LECTIN_2"/>
    <property type="match status" value="1"/>
</dbReference>
<sequence>MAASTVSKDSEGIYTALASPDHDVYSTLGQSSVNSPRAQHLESECKSCPQGWEQKYSKCYYFSTEKKSWMSSRSDCIKRGADLMIIDSEKEQEFITEHKRDYNWIGLSNLETEVTWLWVDGSPLSQQFWGSSEPDNGPRKNCAQTDVNNWVAHNCATDLNWICETNVLLP</sequence>
<dbReference type="GO" id="GO:0030246">
    <property type="term" value="F:carbohydrate binding"/>
    <property type="evidence" value="ECO:0007669"/>
    <property type="project" value="UniProtKB-KW"/>
</dbReference>